<proteinExistence type="inferred from homology"/>
<dbReference type="InterPro" id="IPR038102">
    <property type="entry name" value="EYA_dom_sf"/>
</dbReference>
<evidence type="ECO:0000256" key="2">
    <source>
        <dbReference type="ARBA" id="ARBA00013064"/>
    </source>
</evidence>
<evidence type="ECO:0000313" key="10">
    <source>
        <dbReference type="EMBL" id="KMZ72012.1"/>
    </source>
</evidence>
<keyword evidence="3 9" id="KW-0479">Metal-binding</keyword>
<keyword evidence="4" id="KW-0378">Hydrolase</keyword>
<dbReference type="OrthoDB" id="167668at2759"/>
<evidence type="ECO:0000256" key="8">
    <source>
        <dbReference type="PIRSR" id="PIRSR628472-1"/>
    </source>
</evidence>
<evidence type="ECO:0000256" key="6">
    <source>
        <dbReference type="ARBA" id="ARBA00022912"/>
    </source>
</evidence>
<organism evidence="10 11">
    <name type="scientific">Zostera marina</name>
    <name type="common">Eelgrass</name>
    <dbReference type="NCBI Taxonomy" id="29655"/>
    <lineage>
        <taxon>Eukaryota</taxon>
        <taxon>Viridiplantae</taxon>
        <taxon>Streptophyta</taxon>
        <taxon>Embryophyta</taxon>
        <taxon>Tracheophyta</taxon>
        <taxon>Spermatophyta</taxon>
        <taxon>Magnoliopsida</taxon>
        <taxon>Liliopsida</taxon>
        <taxon>Zosteraceae</taxon>
        <taxon>Zostera</taxon>
    </lineage>
</organism>
<reference evidence="11" key="1">
    <citation type="journal article" date="2016" name="Nature">
        <title>The genome of the seagrass Zostera marina reveals angiosperm adaptation to the sea.</title>
        <authorList>
            <person name="Olsen J.L."/>
            <person name="Rouze P."/>
            <person name="Verhelst B."/>
            <person name="Lin Y.-C."/>
            <person name="Bayer T."/>
            <person name="Collen J."/>
            <person name="Dattolo E."/>
            <person name="De Paoli E."/>
            <person name="Dittami S."/>
            <person name="Maumus F."/>
            <person name="Michel G."/>
            <person name="Kersting A."/>
            <person name="Lauritano C."/>
            <person name="Lohaus R."/>
            <person name="Toepel M."/>
            <person name="Tonon T."/>
            <person name="Vanneste K."/>
            <person name="Amirebrahimi M."/>
            <person name="Brakel J."/>
            <person name="Bostroem C."/>
            <person name="Chovatia M."/>
            <person name="Grimwood J."/>
            <person name="Jenkins J.W."/>
            <person name="Jueterbock A."/>
            <person name="Mraz A."/>
            <person name="Stam W.T."/>
            <person name="Tice H."/>
            <person name="Bornberg-Bauer E."/>
            <person name="Green P.J."/>
            <person name="Pearson G.A."/>
            <person name="Procaccini G."/>
            <person name="Duarte C.M."/>
            <person name="Schmutz J."/>
            <person name="Reusch T.B.H."/>
            <person name="Van de Peer Y."/>
        </authorList>
    </citation>
    <scope>NUCLEOTIDE SEQUENCE [LARGE SCALE GENOMIC DNA]</scope>
    <source>
        <strain evidence="11">cv. Finnish</strain>
    </source>
</reference>
<comment type="caution">
    <text evidence="10">The sequence shown here is derived from an EMBL/GenBank/DDBJ whole genome shotgun (WGS) entry which is preliminary data.</text>
</comment>
<accession>A0A0K9PUS9</accession>
<dbReference type="NCBIfam" id="TIGR01658">
    <property type="entry name" value="EYA-cons_domain"/>
    <property type="match status" value="1"/>
</dbReference>
<dbReference type="GO" id="GO:0046872">
    <property type="term" value="F:metal ion binding"/>
    <property type="evidence" value="ECO:0007669"/>
    <property type="project" value="UniProtKB-KW"/>
</dbReference>
<dbReference type="Proteomes" id="UP000036987">
    <property type="component" value="Unassembled WGS sequence"/>
</dbReference>
<feature type="binding site" evidence="9">
    <location>
        <position position="28"/>
    </location>
    <ligand>
        <name>Mg(2+)</name>
        <dbReference type="ChEBI" id="CHEBI:18420"/>
    </ligand>
</feature>
<gene>
    <name evidence="10" type="ORF">ZOSMA_170G00330</name>
</gene>
<dbReference type="GO" id="GO:0005634">
    <property type="term" value="C:nucleus"/>
    <property type="evidence" value="ECO:0000318"/>
    <property type="project" value="GO_Central"/>
</dbReference>
<comment type="catalytic activity">
    <reaction evidence="7">
        <text>O-phospho-L-tyrosyl-[protein] + H2O = L-tyrosyl-[protein] + phosphate</text>
        <dbReference type="Rhea" id="RHEA:10684"/>
        <dbReference type="Rhea" id="RHEA-COMP:10136"/>
        <dbReference type="Rhea" id="RHEA-COMP:20101"/>
        <dbReference type="ChEBI" id="CHEBI:15377"/>
        <dbReference type="ChEBI" id="CHEBI:43474"/>
        <dbReference type="ChEBI" id="CHEBI:46858"/>
        <dbReference type="ChEBI" id="CHEBI:61978"/>
        <dbReference type="EC" id="3.1.3.48"/>
    </reaction>
</comment>
<feature type="binding site" evidence="9">
    <location>
        <position position="30"/>
    </location>
    <ligand>
        <name>Mg(2+)</name>
        <dbReference type="ChEBI" id="CHEBI:18420"/>
    </ligand>
</feature>
<evidence type="ECO:0000256" key="1">
    <source>
        <dbReference type="ARBA" id="ARBA00010501"/>
    </source>
</evidence>
<comment type="similarity">
    <text evidence="1">Belongs to the HAD-like hydrolase superfamily. EYA family.</text>
</comment>
<dbReference type="GO" id="GO:0045739">
    <property type="term" value="P:positive regulation of DNA repair"/>
    <property type="evidence" value="ECO:0000318"/>
    <property type="project" value="GO_Central"/>
</dbReference>
<evidence type="ECO:0000313" key="11">
    <source>
        <dbReference type="Proteomes" id="UP000036987"/>
    </source>
</evidence>
<evidence type="ECO:0000256" key="5">
    <source>
        <dbReference type="ARBA" id="ARBA00022842"/>
    </source>
</evidence>
<dbReference type="OMA" id="HEMINVW"/>
<dbReference type="InterPro" id="IPR028472">
    <property type="entry name" value="EYA"/>
</dbReference>
<dbReference type="PANTHER" id="PTHR10190:SF16">
    <property type="entry name" value="DEVELOPMENTAL PROTEIN EYES ABSENT"/>
    <property type="match status" value="1"/>
</dbReference>
<keyword evidence="6" id="KW-0904">Protein phosphatase</keyword>
<evidence type="ECO:0000256" key="7">
    <source>
        <dbReference type="ARBA" id="ARBA00051722"/>
    </source>
</evidence>
<dbReference type="EMBL" id="LFYR01000644">
    <property type="protein sequence ID" value="KMZ72012.1"/>
    <property type="molecule type" value="Genomic_DNA"/>
</dbReference>
<comment type="cofactor">
    <cofactor evidence="9">
        <name>Mg(2+)</name>
        <dbReference type="ChEBI" id="CHEBI:18420"/>
    </cofactor>
    <text evidence="9">Binds 1 Mg(2+) ion per subunit.</text>
</comment>
<feature type="active site" description="Proton donor" evidence="8">
    <location>
        <position position="30"/>
    </location>
</feature>
<name>A0A0K9PUS9_ZOSMR</name>
<dbReference type="EC" id="3.1.3.48" evidence="2"/>
<feature type="active site" description="Nucleophile" evidence="8">
    <location>
        <position position="28"/>
    </location>
</feature>
<sequence length="291" mass="33259">MVMNTDLAPMIDRLTMSSGGNVNVYIWDVDETLILLRSLMDGTFARSFSGSKDVRRGIEIGSNLEQALLQISDDTMFYEQLEELNEPTLQSLKEYDDGRDLVGYDFGTDDFSSLPYDLSNRKKLAYRHRVIAHRYSQGLNNFLDESKIKEFDDLYYATDRYTDGWLSSAATFLKELSSENPMEKNVHVLVTNGALIPTLAKCSLYRMDDVISHQNVYSSSEVGKLQCFKWIKERFRGPNVQFCAIGDGIEERKAAEEMRWPFINIDMKLRGGTNRFPGLTRKTLENCIALA</sequence>
<evidence type="ECO:0000256" key="3">
    <source>
        <dbReference type="ARBA" id="ARBA00022723"/>
    </source>
</evidence>
<dbReference type="STRING" id="29655.A0A0K9PUS9"/>
<dbReference type="InterPro" id="IPR036412">
    <property type="entry name" value="HAD-like_sf"/>
</dbReference>
<dbReference type="PANTHER" id="PTHR10190">
    <property type="entry name" value="EYES ABSENT"/>
    <property type="match status" value="1"/>
</dbReference>
<feature type="binding site" evidence="9">
    <location>
        <position position="247"/>
    </location>
    <ligand>
        <name>Mg(2+)</name>
        <dbReference type="ChEBI" id="CHEBI:18420"/>
    </ligand>
</feature>
<dbReference type="GO" id="GO:0004725">
    <property type="term" value="F:protein tyrosine phosphatase activity"/>
    <property type="evidence" value="ECO:0000318"/>
    <property type="project" value="GO_Central"/>
</dbReference>
<dbReference type="SUPFAM" id="SSF56784">
    <property type="entry name" value="HAD-like"/>
    <property type="match status" value="1"/>
</dbReference>
<keyword evidence="11" id="KW-1185">Reference proteome</keyword>
<dbReference type="AlphaFoldDB" id="A0A0K9PUS9"/>
<keyword evidence="5 9" id="KW-0460">Magnesium</keyword>
<protein>
    <recommendedName>
        <fullName evidence="2">protein-tyrosine-phosphatase</fullName>
        <ecNumber evidence="2">3.1.3.48</ecNumber>
    </recommendedName>
</protein>
<dbReference type="SFLD" id="SFLDS00003">
    <property type="entry name" value="Haloacid_Dehalogenase"/>
    <property type="match status" value="1"/>
</dbReference>
<evidence type="ECO:0000256" key="9">
    <source>
        <dbReference type="PIRSR" id="PIRSR628472-2"/>
    </source>
</evidence>
<evidence type="ECO:0000256" key="4">
    <source>
        <dbReference type="ARBA" id="ARBA00022801"/>
    </source>
</evidence>
<dbReference type="GO" id="GO:0030154">
    <property type="term" value="P:cell differentiation"/>
    <property type="evidence" value="ECO:0000318"/>
    <property type="project" value="GO_Central"/>
</dbReference>
<dbReference type="Gene3D" id="3.40.50.12350">
    <property type="match status" value="1"/>
</dbReference>
<dbReference type="SFLD" id="SFLDG01129">
    <property type="entry name" value="C1.5:_HAD__Beta-PGM__Phosphata"/>
    <property type="match status" value="1"/>
</dbReference>
<dbReference type="InterPro" id="IPR006545">
    <property type="entry name" value="EYA_dom"/>
</dbReference>